<protein>
    <submittedName>
        <fullName evidence="7">Superfamily II DNA or RNA helicase</fullName>
    </submittedName>
</protein>
<dbReference type="PROSITE" id="PS50966">
    <property type="entry name" value="ZF_SWIM"/>
    <property type="match status" value="1"/>
</dbReference>
<keyword evidence="7" id="KW-0347">Helicase</keyword>
<dbReference type="InterPro" id="IPR001650">
    <property type="entry name" value="Helicase_C-like"/>
</dbReference>
<gene>
    <name evidence="7" type="ORF">J2Z69_002582</name>
</gene>
<dbReference type="PROSITE" id="PS51194">
    <property type="entry name" value="HELICASE_CTER"/>
    <property type="match status" value="1"/>
</dbReference>
<dbReference type="InterPro" id="IPR014001">
    <property type="entry name" value="Helicase_ATP-bd"/>
</dbReference>
<keyword evidence="2" id="KW-0862">Zinc</keyword>
<dbReference type="PROSITE" id="PS51192">
    <property type="entry name" value="HELICASE_ATP_BIND_1"/>
    <property type="match status" value="1"/>
</dbReference>
<dbReference type="Pfam" id="PF00176">
    <property type="entry name" value="SNF2-rel_dom"/>
    <property type="match status" value="1"/>
</dbReference>
<feature type="domain" description="Helicase C-terminal" evidence="6">
    <location>
        <begin position="942"/>
        <end position="1103"/>
    </location>
</feature>
<dbReference type="EMBL" id="JAGGLD010000004">
    <property type="protein sequence ID" value="MBP2001537.1"/>
    <property type="molecule type" value="Genomic_DNA"/>
</dbReference>
<dbReference type="Proteomes" id="UP001519288">
    <property type="component" value="Unassembled WGS sequence"/>
</dbReference>
<dbReference type="Gene3D" id="3.40.50.300">
    <property type="entry name" value="P-loop containing nucleotide triphosphate hydrolases"/>
    <property type="match status" value="1"/>
</dbReference>
<dbReference type="GO" id="GO:0004386">
    <property type="term" value="F:helicase activity"/>
    <property type="evidence" value="ECO:0007669"/>
    <property type="project" value="UniProtKB-KW"/>
</dbReference>
<sequence>MNFQLSERTITLLCGPQSFERGTDLYQEGQVTFTLYRPNARHFEATVKGSDLQEVTVILDANHDVSAKCSCPSYYTSFQYCEHVAAVLLDILHAKRYELAGPDPMNSSPQTLPSASSLAEHSPSFPSLLHPRSRRNESSPFLLADEVLGLFGNSARTGHKNRILTYDLTALDAEFICRPHHYGMGKYMLALELRVGEKRFYIVQKIREFLTSYEQRDKYTFTKHFSYIPELHYFHPAQDRVLRMLIDVHHEETMYRDTLSGYAFSSRHTAGDRLLLIPPSLWDTLLPLLLETGTVKVELPNGTFTALQVADHALPLRFGFDQDEEATYQLDVQGLDQLIILEAYGIVLYEGKLLKLPVQQCTHLHELKRMLDTSRQPTIQISKEQMEPFMEKVVPALMKMGEVHVAEAVSDRLMQAPLKARLYLDRIRDRLIASLEFQYGDIVIYPLQDAGERRGEDRILIRDGEQERRILAIMQQSHFAQTESGYFIDDEEKEFDFLHHTIPDLEKLLVVYATTAVKVRVLPTPSTPSISVHLEERTNWLELRFKLDGIPEDEVKELLHALEAKRKYYRLPTGSLLPLDTKEWQGIGAFMKEIGIRKPDIKGPYFRVPALQALHVMDPQAAVAGVTFSKSLRQLLEHIRNPGDIDFEVPPSLAPILRDYQKLGYQWMKTLAHYQFGGILADDMGLGKTLQAITFLVSELPSIRSDRVPAIIVCPASLIYNWHNELRKFAPGLRAVIADGTKTMRDRVLKHADEFDVIITSYPLLRQDVDTYAKYAFHTLILDEAQAFKNHYTQTAQSVKKIDARYTFALTGTPVENSIEELWSIYNVVLPILFPSRVAFSSLSRETIARRIRPFLLRRLKTDVLKELPEKLESMQISELLPEQKKLYAAYLGNLREETLKHLKDDEFQQNRIKILAGLTRLRQLCCHPALFVEGYKGGSAKFDQLMEIIAECRSSGRRVLIFSQFTQMLGIIGRELGYEGIPYFYLDGQTPSRDRVELCDRFNEGEKDLFLISLKAGGTGLNLTGADTVILYDLWWNPAVEEQAADRAHRMGQKRVVQVIRLVTQDTVEDKMYELQQKKKDLIAEVIEPGQESISTLTEQEIRELLSL</sequence>
<dbReference type="InterPro" id="IPR049730">
    <property type="entry name" value="SNF2/RAD54-like_C"/>
</dbReference>
<evidence type="ECO:0000256" key="2">
    <source>
        <dbReference type="PROSITE-ProRule" id="PRU00325"/>
    </source>
</evidence>
<reference evidence="7 8" key="1">
    <citation type="submission" date="2021-03" db="EMBL/GenBank/DDBJ databases">
        <title>Genomic Encyclopedia of Type Strains, Phase IV (KMG-IV): sequencing the most valuable type-strain genomes for metagenomic binning, comparative biology and taxonomic classification.</title>
        <authorList>
            <person name="Goeker M."/>
        </authorList>
    </citation>
    <scope>NUCLEOTIDE SEQUENCE [LARGE SCALE GENOMIC DNA]</scope>
    <source>
        <strain evidence="7 8">DSM 26806</strain>
    </source>
</reference>
<dbReference type="Pfam" id="PF04434">
    <property type="entry name" value="SWIM"/>
    <property type="match status" value="1"/>
</dbReference>
<evidence type="ECO:0000313" key="7">
    <source>
        <dbReference type="EMBL" id="MBP2001537.1"/>
    </source>
</evidence>
<feature type="domain" description="Helicase ATP-binding" evidence="5">
    <location>
        <begin position="669"/>
        <end position="832"/>
    </location>
</feature>
<dbReference type="SMART" id="SM00490">
    <property type="entry name" value="HELICc"/>
    <property type="match status" value="1"/>
</dbReference>
<dbReference type="InterPro" id="IPR000330">
    <property type="entry name" value="SNF2_N"/>
</dbReference>
<name>A0ABS4JIK2_9BACL</name>
<proteinExistence type="predicted"/>
<keyword evidence="2" id="KW-0863">Zinc-finger</keyword>
<dbReference type="Gene3D" id="3.40.50.10810">
    <property type="entry name" value="Tandem AAA-ATPase domain"/>
    <property type="match status" value="1"/>
</dbReference>
<evidence type="ECO:0000259" key="6">
    <source>
        <dbReference type="PROSITE" id="PS51194"/>
    </source>
</evidence>
<dbReference type="InterPro" id="IPR013663">
    <property type="entry name" value="Helicase_SWF/SNF/SWI_bac"/>
</dbReference>
<keyword evidence="7" id="KW-0067">ATP-binding</keyword>
<evidence type="ECO:0000259" key="4">
    <source>
        <dbReference type="PROSITE" id="PS50966"/>
    </source>
</evidence>
<organism evidence="7 8">
    <name type="scientific">Paenibacillus shirakamiensis</name>
    <dbReference type="NCBI Taxonomy" id="1265935"/>
    <lineage>
        <taxon>Bacteria</taxon>
        <taxon>Bacillati</taxon>
        <taxon>Bacillota</taxon>
        <taxon>Bacilli</taxon>
        <taxon>Bacillales</taxon>
        <taxon>Paenibacillaceae</taxon>
        <taxon>Paenibacillus</taxon>
    </lineage>
</organism>
<evidence type="ECO:0000256" key="3">
    <source>
        <dbReference type="SAM" id="MobiDB-lite"/>
    </source>
</evidence>
<dbReference type="Pfam" id="PF08455">
    <property type="entry name" value="SNF2_assoc"/>
    <property type="match status" value="1"/>
</dbReference>
<dbReference type="Pfam" id="PF00271">
    <property type="entry name" value="Helicase_C"/>
    <property type="match status" value="1"/>
</dbReference>
<dbReference type="PANTHER" id="PTHR10799">
    <property type="entry name" value="SNF2/RAD54 HELICASE FAMILY"/>
    <property type="match status" value="1"/>
</dbReference>
<keyword evidence="8" id="KW-1185">Reference proteome</keyword>
<dbReference type="InterPro" id="IPR038718">
    <property type="entry name" value="SNF2-like_sf"/>
</dbReference>
<evidence type="ECO:0000256" key="1">
    <source>
        <dbReference type="ARBA" id="ARBA00022801"/>
    </source>
</evidence>
<dbReference type="InterPro" id="IPR007527">
    <property type="entry name" value="Znf_SWIM"/>
</dbReference>
<keyword evidence="2" id="KW-0479">Metal-binding</keyword>
<dbReference type="RefSeq" id="WP_209863056.1">
    <property type="nucleotide sequence ID" value="NZ_JAGGLD010000004.1"/>
</dbReference>
<feature type="compositionally biased region" description="Polar residues" evidence="3">
    <location>
        <begin position="105"/>
        <end position="119"/>
    </location>
</feature>
<feature type="region of interest" description="Disordered" evidence="3">
    <location>
        <begin position="102"/>
        <end position="132"/>
    </location>
</feature>
<dbReference type="SUPFAM" id="SSF52540">
    <property type="entry name" value="P-loop containing nucleoside triphosphate hydrolases"/>
    <property type="match status" value="2"/>
</dbReference>
<evidence type="ECO:0000313" key="8">
    <source>
        <dbReference type="Proteomes" id="UP001519288"/>
    </source>
</evidence>
<comment type="caution">
    <text evidence="7">The sequence shown here is derived from an EMBL/GenBank/DDBJ whole genome shotgun (WGS) entry which is preliminary data.</text>
</comment>
<keyword evidence="1" id="KW-0378">Hydrolase</keyword>
<keyword evidence="7" id="KW-0547">Nucleotide-binding</keyword>
<dbReference type="SMART" id="SM00487">
    <property type="entry name" value="DEXDc"/>
    <property type="match status" value="1"/>
</dbReference>
<evidence type="ECO:0000259" key="5">
    <source>
        <dbReference type="PROSITE" id="PS51192"/>
    </source>
</evidence>
<feature type="domain" description="SWIM-type" evidence="4">
    <location>
        <begin position="55"/>
        <end position="92"/>
    </location>
</feature>
<dbReference type="CDD" id="cd18793">
    <property type="entry name" value="SF2_C_SNF"/>
    <property type="match status" value="1"/>
</dbReference>
<dbReference type="InterPro" id="IPR027417">
    <property type="entry name" value="P-loop_NTPase"/>
</dbReference>
<accession>A0ABS4JIK2</accession>